<sequence>MKLLMLYCLAITSIANASIVKRATPAQFIQGQPIDGKGKGALILGGTNKAIDLQNPDGLGQQSTDAGTVPNLKWSFSDSKTKIFPGGWTRTQVITDLPQSHDIAAAQQHLRKGALRELHWHRVAEWGFVYNGSVLISAVDEDGRYTAEKLGLGDIWYFPKGVAHTIQGLDDENEYLLTFDDGDFERLGSTFMVDDWIAHTPKSVLAKNFGVNESVFDTIPIADPYILNGTVSTSQVSGGGGELTGNSSYVYRTFDHPSESVPGGGGTFYKIDSRNFPISKTIAATFVTLKPKGLRELHWHPNAEEWLYFHSGHASATVFIGGGNARTFDFTSGDTAVFPDNSGHYIENTSDTEDLVWIEIYKSDRVADIPLSQWLALTPADIVANTLKISISVVEKIKKEKQLLIEVLLMELEYSERGDAGLIMNEIFDVINDFAAGGLNLAFEVEKPTP</sequence>
<dbReference type="NCBIfam" id="TIGR03404">
    <property type="entry name" value="bicupin_oxalic"/>
    <property type="match status" value="1"/>
</dbReference>
<dbReference type="CDD" id="cd20305">
    <property type="entry name" value="cupin_OxDC_C"/>
    <property type="match status" value="1"/>
</dbReference>
<dbReference type="PANTHER" id="PTHR35848:SF9">
    <property type="entry name" value="SLL1358 PROTEIN"/>
    <property type="match status" value="1"/>
</dbReference>
<feature type="signal peptide" evidence="4">
    <location>
        <begin position="1"/>
        <end position="17"/>
    </location>
</feature>
<dbReference type="InterPro" id="IPR051610">
    <property type="entry name" value="GPI/OXD"/>
</dbReference>
<gene>
    <name evidence="6" type="ORF">EJ08DRAFT_695456</name>
</gene>
<evidence type="ECO:0000256" key="3">
    <source>
        <dbReference type="PIRSR" id="PIRSR617774-2"/>
    </source>
</evidence>
<dbReference type="SMART" id="SM00835">
    <property type="entry name" value="Cupin_1"/>
    <property type="match status" value="2"/>
</dbReference>
<dbReference type="InterPro" id="IPR006045">
    <property type="entry name" value="Cupin_1"/>
</dbReference>
<protein>
    <submittedName>
        <fullName evidence="6">Bicupin, oxalate decarboxylase/oxidase</fullName>
    </submittedName>
</protein>
<keyword evidence="3" id="KW-0464">Manganese</keyword>
<keyword evidence="4" id="KW-0732">Signal</keyword>
<dbReference type="OrthoDB" id="10263073at2759"/>
<evidence type="ECO:0000313" key="7">
    <source>
        <dbReference type="Proteomes" id="UP000800235"/>
    </source>
</evidence>
<organism evidence="6 7">
    <name type="scientific">Tothia fuscella</name>
    <dbReference type="NCBI Taxonomy" id="1048955"/>
    <lineage>
        <taxon>Eukaryota</taxon>
        <taxon>Fungi</taxon>
        <taxon>Dikarya</taxon>
        <taxon>Ascomycota</taxon>
        <taxon>Pezizomycotina</taxon>
        <taxon>Dothideomycetes</taxon>
        <taxon>Pleosporomycetidae</taxon>
        <taxon>Venturiales</taxon>
        <taxon>Cylindrosympodiaceae</taxon>
        <taxon>Tothia</taxon>
    </lineage>
</organism>
<feature type="domain" description="Cupin type-1" evidence="5">
    <location>
        <begin position="252"/>
        <end position="395"/>
    </location>
</feature>
<comment type="caution">
    <text evidence="6">The sequence shown here is derived from an EMBL/GenBank/DDBJ whole genome shotgun (WGS) entry which is preliminary data.</text>
</comment>
<feature type="binding site" evidence="3">
    <location>
        <position position="119"/>
    </location>
    <ligand>
        <name>Mn(2+)</name>
        <dbReference type="ChEBI" id="CHEBI:29035"/>
        <label>1</label>
    </ligand>
</feature>
<evidence type="ECO:0000256" key="1">
    <source>
        <dbReference type="ARBA" id="ARBA00022723"/>
    </source>
</evidence>
<feature type="binding site" evidence="3">
    <location>
        <position position="164"/>
    </location>
    <ligand>
        <name>Mn(2+)</name>
        <dbReference type="ChEBI" id="CHEBI:29035"/>
        <label>1</label>
    </ligand>
</feature>
<feature type="binding site" evidence="3">
    <location>
        <position position="305"/>
    </location>
    <ligand>
        <name>Mn(2+)</name>
        <dbReference type="ChEBI" id="CHEBI:29035"/>
        <label>2</label>
    </ligand>
</feature>
<evidence type="ECO:0000313" key="6">
    <source>
        <dbReference type="EMBL" id="KAF2432343.1"/>
    </source>
</evidence>
<dbReference type="Gene3D" id="2.60.120.10">
    <property type="entry name" value="Jelly Rolls"/>
    <property type="match status" value="2"/>
</dbReference>
<dbReference type="SUPFAM" id="SSF51182">
    <property type="entry name" value="RmlC-like cupins"/>
    <property type="match status" value="1"/>
</dbReference>
<evidence type="ECO:0000256" key="4">
    <source>
        <dbReference type="SAM" id="SignalP"/>
    </source>
</evidence>
<feature type="binding site" evidence="3">
    <location>
        <position position="300"/>
    </location>
    <ligand>
        <name>Mn(2+)</name>
        <dbReference type="ChEBI" id="CHEBI:29035"/>
        <label>2</label>
    </ligand>
</feature>
<dbReference type="InterPro" id="IPR017774">
    <property type="entry name" value="Bicupin_oxalate_deCO2ase/Oxase"/>
</dbReference>
<evidence type="ECO:0000259" key="5">
    <source>
        <dbReference type="SMART" id="SM00835"/>
    </source>
</evidence>
<dbReference type="GO" id="GO:0046872">
    <property type="term" value="F:metal ion binding"/>
    <property type="evidence" value="ECO:0007669"/>
    <property type="project" value="UniProtKB-KW"/>
</dbReference>
<dbReference type="GO" id="GO:0033609">
    <property type="term" value="P:oxalate metabolic process"/>
    <property type="evidence" value="ECO:0007669"/>
    <property type="project" value="InterPro"/>
</dbReference>
<proteinExistence type="predicted"/>
<feature type="active site" description="Proton donor" evidence="2">
    <location>
        <position position="359"/>
    </location>
</feature>
<evidence type="ECO:0000256" key="2">
    <source>
        <dbReference type="PIRSR" id="PIRSR617774-1"/>
    </source>
</evidence>
<dbReference type="AlphaFoldDB" id="A0A9P4NVV6"/>
<feature type="binding site" evidence="3">
    <location>
        <position position="344"/>
    </location>
    <ligand>
        <name>Mn(2+)</name>
        <dbReference type="ChEBI" id="CHEBI:29035"/>
        <label>2</label>
    </ligand>
</feature>
<name>A0A9P4NVV6_9PEZI</name>
<feature type="domain" description="Cupin type-1" evidence="5">
    <location>
        <begin position="84"/>
        <end position="217"/>
    </location>
</feature>
<dbReference type="Pfam" id="PF00190">
    <property type="entry name" value="Cupin_1"/>
    <property type="match status" value="2"/>
</dbReference>
<feature type="binding site" evidence="3">
    <location>
        <position position="298"/>
    </location>
    <ligand>
        <name>Mn(2+)</name>
        <dbReference type="ChEBI" id="CHEBI:29035"/>
        <label>2</label>
    </ligand>
</feature>
<feature type="binding site" evidence="3">
    <location>
        <position position="121"/>
    </location>
    <ligand>
        <name>Mn(2+)</name>
        <dbReference type="ChEBI" id="CHEBI:29035"/>
        <label>1</label>
    </ligand>
</feature>
<dbReference type="Proteomes" id="UP000800235">
    <property type="component" value="Unassembled WGS sequence"/>
</dbReference>
<dbReference type="InterPro" id="IPR014710">
    <property type="entry name" value="RmlC-like_jellyroll"/>
</dbReference>
<keyword evidence="1 3" id="KW-0479">Metal-binding</keyword>
<reference evidence="6" key="1">
    <citation type="journal article" date="2020" name="Stud. Mycol.">
        <title>101 Dothideomycetes genomes: a test case for predicting lifestyles and emergence of pathogens.</title>
        <authorList>
            <person name="Haridas S."/>
            <person name="Albert R."/>
            <person name="Binder M."/>
            <person name="Bloem J."/>
            <person name="Labutti K."/>
            <person name="Salamov A."/>
            <person name="Andreopoulos B."/>
            <person name="Baker S."/>
            <person name="Barry K."/>
            <person name="Bills G."/>
            <person name="Bluhm B."/>
            <person name="Cannon C."/>
            <person name="Castanera R."/>
            <person name="Culley D."/>
            <person name="Daum C."/>
            <person name="Ezra D."/>
            <person name="Gonzalez J."/>
            <person name="Henrissat B."/>
            <person name="Kuo A."/>
            <person name="Liang C."/>
            <person name="Lipzen A."/>
            <person name="Lutzoni F."/>
            <person name="Magnuson J."/>
            <person name="Mondo S."/>
            <person name="Nolan M."/>
            <person name="Ohm R."/>
            <person name="Pangilinan J."/>
            <person name="Park H.-J."/>
            <person name="Ramirez L."/>
            <person name="Alfaro M."/>
            <person name="Sun H."/>
            <person name="Tritt A."/>
            <person name="Yoshinaga Y."/>
            <person name="Zwiers L.-H."/>
            <person name="Turgeon B."/>
            <person name="Goodwin S."/>
            <person name="Spatafora J."/>
            <person name="Crous P."/>
            <person name="Grigoriev I."/>
        </authorList>
    </citation>
    <scope>NUCLEOTIDE SEQUENCE</scope>
    <source>
        <strain evidence="6">CBS 130266</strain>
    </source>
</reference>
<comment type="cofactor">
    <cofactor evidence="3">
        <name>Mn(2+)</name>
        <dbReference type="ChEBI" id="CHEBI:29035"/>
    </cofactor>
    <text evidence="3">Binds 2 manganese ions per subunit.</text>
</comment>
<dbReference type="EMBL" id="MU007026">
    <property type="protein sequence ID" value="KAF2432343.1"/>
    <property type="molecule type" value="Genomic_DNA"/>
</dbReference>
<dbReference type="CDD" id="cd20304">
    <property type="entry name" value="cupin_OxDC_N"/>
    <property type="match status" value="1"/>
</dbReference>
<feature type="binding site" evidence="3">
    <location>
        <position position="125"/>
    </location>
    <ligand>
        <name>Mn(2+)</name>
        <dbReference type="ChEBI" id="CHEBI:29035"/>
        <label>1</label>
    </ligand>
</feature>
<dbReference type="InterPro" id="IPR011051">
    <property type="entry name" value="RmlC_Cupin_sf"/>
</dbReference>
<accession>A0A9P4NVV6</accession>
<dbReference type="PANTHER" id="PTHR35848">
    <property type="entry name" value="OXALATE-BINDING PROTEIN"/>
    <property type="match status" value="1"/>
</dbReference>
<feature type="chain" id="PRO_5040251148" evidence="4">
    <location>
        <begin position="18"/>
        <end position="450"/>
    </location>
</feature>
<keyword evidence="7" id="KW-1185">Reference proteome</keyword>